<evidence type="ECO:0000313" key="2">
    <source>
        <dbReference type="EMBL" id="BAY17334.1"/>
    </source>
</evidence>
<dbReference type="AlphaFoldDB" id="A0A1Z4GIJ0"/>
<feature type="compositionally biased region" description="Basic residues" evidence="1">
    <location>
        <begin position="105"/>
        <end position="124"/>
    </location>
</feature>
<feature type="region of interest" description="Disordered" evidence="1">
    <location>
        <begin position="93"/>
        <end position="124"/>
    </location>
</feature>
<organism evidence="2 3">
    <name type="scientific">Anabaenopsis circularis NIES-21</name>
    <dbReference type="NCBI Taxonomy" id="1085406"/>
    <lineage>
        <taxon>Bacteria</taxon>
        <taxon>Bacillati</taxon>
        <taxon>Cyanobacteriota</taxon>
        <taxon>Cyanophyceae</taxon>
        <taxon>Nostocales</taxon>
        <taxon>Nodulariaceae</taxon>
        <taxon>Anabaenopsis</taxon>
    </lineage>
</organism>
<protein>
    <submittedName>
        <fullName evidence="2">Uncharacterized protein</fullName>
    </submittedName>
</protein>
<dbReference type="OrthoDB" id="531848at2"/>
<evidence type="ECO:0000313" key="3">
    <source>
        <dbReference type="Proteomes" id="UP000218287"/>
    </source>
</evidence>
<dbReference type="EMBL" id="AP018174">
    <property type="protein sequence ID" value="BAY17334.1"/>
    <property type="molecule type" value="Genomic_DNA"/>
</dbReference>
<dbReference type="Proteomes" id="UP000218287">
    <property type="component" value="Chromosome"/>
</dbReference>
<reference evidence="2 3" key="1">
    <citation type="submission" date="2017-06" db="EMBL/GenBank/DDBJ databases">
        <title>Genome sequencing of cyanobaciteial culture collection at National Institute for Environmental Studies (NIES).</title>
        <authorList>
            <person name="Hirose Y."/>
            <person name="Shimura Y."/>
            <person name="Fujisawa T."/>
            <person name="Nakamura Y."/>
            <person name="Kawachi M."/>
        </authorList>
    </citation>
    <scope>NUCLEOTIDE SEQUENCE [LARGE SCALE GENOMIC DNA]</scope>
    <source>
        <strain evidence="2 3">NIES-21</strain>
    </source>
</reference>
<keyword evidence="3" id="KW-1185">Reference proteome</keyword>
<accession>A0A1Z4GIJ0</accession>
<sequence length="124" mass="13822">MTNPDTTRRLRPQVIGQDVDSLHGLQTIGTYETSRADAKVANLQQAYQAMLTTQQVETEKLTMYRAAADAARLAEWEFHNAVIAMKEVVRGQYGSDSDQAQAVGLKKKSDRKRPSRKKLVALTS</sequence>
<proteinExistence type="predicted"/>
<evidence type="ECO:0000256" key="1">
    <source>
        <dbReference type="SAM" id="MobiDB-lite"/>
    </source>
</evidence>
<gene>
    <name evidence="2" type="ORF">NIES21_31710</name>
</gene>
<name>A0A1Z4GIJ0_9CYAN</name>